<evidence type="ECO:0000256" key="4">
    <source>
        <dbReference type="ARBA" id="ARBA00034521"/>
    </source>
</evidence>
<evidence type="ECO:0000256" key="5">
    <source>
        <dbReference type="ARBA" id="ARBA00034545"/>
    </source>
</evidence>
<evidence type="ECO:0000256" key="7">
    <source>
        <dbReference type="ARBA" id="ARBA00047943"/>
    </source>
</evidence>
<evidence type="ECO:0000256" key="3">
    <source>
        <dbReference type="ARBA" id="ARBA00034487"/>
    </source>
</evidence>
<evidence type="ECO:0000256" key="8">
    <source>
        <dbReference type="ARBA" id="ARBA00048428"/>
    </source>
</evidence>
<evidence type="ECO:0000313" key="10">
    <source>
        <dbReference type="EMBL" id="SDW32333.1"/>
    </source>
</evidence>
<dbReference type="CDD" id="cd02440">
    <property type="entry name" value="AdoMet_MTases"/>
    <property type="match status" value="1"/>
</dbReference>
<evidence type="ECO:0000256" key="6">
    <source>
        <dbReference type="ARBA" id="ARBA00047941"/>
    </source>
</evidence>
<dbReference type="GO" id="GO:0030791">
    <property type="term" value="F:arsenite methyltransferase activity"/>
    <property type="evidence" value="ECO:0007669"/>
    <property type="project" value="UniProtKB-EC"/>
</dbReference>
<keyword evidence="10" id="KW-0830">Ubiquinone</keyword>
<evidence type="ECO:0000256" key="2">
    <source>
        <dbReference type="ARBA" id="ARBA00022691"/>
    </source>
</evidence>
<protein>
    <recommendedName>
        <fullName evidence="5">Arsenite methyltransferase</fullName>
        <ecNumber evidence="4">2.1.1.137</ecNumber>
    </recommendedName>
</protein>
<keyword evidence="11" id="KW-1185">Reference proteome</keyword>
<dbReference type="GO" id="GO:0032259">
    <property type="term" value="P:methylation"/>
    <property type="evidence" value="ECO:0007669"/>
    <property type="project" value="UniProtKB-KW"/>
</dbReference>
<keyword evidence="10" id="KW-0489">Methyltransferase</keyword>
<organism evidence="10 11">
    <name type="scientific">Thiocapsa roseopersicina</name>
    <dbReference type="NCBI Taxonomy" id="1058"/>
    <lineage>
        <taxon>Bacteria</taxon>
        <taxon>Pseudomonadati</taxon>
        <taxon>Pseudomonadota</taxon>
        <taxon>Gammaproteobacteria</taxon>
        <taxon>Chromatiales</taxon>
        <taxon>Chromatiaceae</taxon>
        <taxon>Thiocapsa</taxon>
    </lineage>
</organism>
<accession>A0A1H2SKV9</accession>
<comment type="catalytic activity">
    <reaction evidence="8">
        <text>arsenic triglutathione + 3 [thioredoxin]-dithiol + 3 S-adenosyl-L-methionine = trimethylarsine + 3 [thioredoxin]-disulfide + 3 glutathione + 3 S-adenosyl-L-homocysteine + 3 H(+)</text>
        <dbReference type="Rhea" id="RHEA:69432"/>
        <dbReference type="Rhea" id="RHEA-COMP:10698"/>
        <dbReference type="Rhea" id="RHEA-COMP:10700"/>
        <dbReference type="ChEBI" id="CHEBI:15378"/>
        <dbReference type="ChEBI" id="CHEBI:27130"/>
        <dbReference type="ChEBI" id="CHEBI:29950"/>
        <dbReference type="ChEBI" id="CHEBI:50058"/>
        <dbReference type="ChEBI" id="CHEBI:57856"/>
        <dbReference type="ChEBI" id="CHEBI:57925"/>
        <dbReference type="ChEBI" id="CHEBI:59789"/>
        <dbReference type="ChEBI" id="CHEBI:183640"/>
        <dbReference type="EC" id="2.1.1.137"/>
    </reaction>
</comment>
<dbReference type="EC" id="2.1.1.137" evidence="4"/>
<feature type="domain" description="Methyltransferase" evidence="9">
    <location>
        <begin position="82"/>
        <end position="231"/>
    </location>
</feature>
<dbReference type="AlphaFoldDB" id="A0A1H2SKV9"/>
<name>A0A1H2SKV9_THIRO</name>
<dbReference type="RefSeq" id="WP_093028514.1">
    <property type="nucleotide sequence ID" value="NZ_FNNZ01000003.1"/>
</dbReference>
<evidence type="ECO:0000256" key="1">
    <source>
        <dbReference type="ARBA" id="ARBA00022679"/>
    </source>
</evidence>
<keyword evidence="1" id="KW-0808">Transferase</keyword>
<dbReference type="InterPro" id="IPR029063">
    <property type="entry name" value="SAM-dependent_MTases_sf"/>
</dbReference>
<dbReference type="STRING" id="1058.SAMN05421783_10332"/>
<comment type="catalytic activity">
    <reaction evidence="6">
        <text>arsenic triglutathione + [thioredoxin]-dithiol + S-adenosyl-L-methionine + 2 H2O = methylarsonous acid + [thioredoxin]-disulfide + 3 glutathione + S-adenosyl-L-homocysteine + H(+)</text>
        <dbReference type="Rhea" id="RHEA:69460"/>
        <dbReference type="Rhea" id="RHEA-COMP:10698"/>
        <dbReference type="Rhea" id="RHEA-COMP:10700"/>
        <dbReference type="ChEBI" id="CHEBI:15377"/>
        <dbReference type="ChEBI" id="CHEBI:15378"/>
        <dbReference type="ChEBI" id="CHEBI:17826"/>
        <dbReference type="ChEBI" id="CHEBI:29950"/>
        <dbReference type="ChEBI" id="CHEBI:50058"/>
        <dbReference type="ChEBI" id="CHEBI:57856"/>
        <dbReference type="ChEBI" id="CHEBI:57925"/>
        <dbReference type="ChEBI" id="CHEBI:59789"/>
        <dbReference type="ChEBI" id="CHEBI:183640"/>
        <dbReference type="EC" id="2.1.1.137"/>
    </reaction>
</comment>
<proteinExistence type="inferred from homology"/>
<evidence type="ECO:0000259" key="9">
    <source>
        <dbReference type="Pfam" id="PF13847"/>
    </source>
</evidence>
<gene>
    <name evidence="10" type="ORF">SAMN05421783_10332</name>
</gene>
<dbReference type="Proteomes" id="UP000198816">
    <property type="component" value="Unassembled WGS sequence"/>
</dbReference>
<dbReference type="NCBIfam" id="NF008823">
    <property type="entry name" value="PRK11873.1"/>
    <property type="match status" value="1"/>
</dbReference>
<sequence>MKNNEQDSLRQAVRDRYGATARAATAGEGSDCCAPSSAGGCCAPVPIQSILLGYSEAETAAVPEGANLGLGCGNPQAIAALKPGETVLDLGSGAGFDCFLASRQVGETGRVIGVDMTPEMLTKARRNAEAHAEAVGHRNVEFRLGEIENLPLADGSVDVIISNCVINLSPDKARVFAEAFRVLKPGGRLAISDIVATAELPDDLRSDLSLYTGCMAGAARIEVLEQMLKGAGFDQVSVSPKDESRDFIRDWAPGTPVTDYLVSASIEAIKPG</sequence>
<dbReference type="InterPro" id="IPR025714">
    <property type="entry name" value="Methyltranfer_dom"/>
</dbReference>
<dbReference type="PANTHER" id="PTHR43675:SF8">
    <property type="entry name" value="ARSENITE METHYLTRANSFERASE"/>
    <property type="match status" value="1"/>
</dbReference>
<keyword evidence="2" id="KW-0949">S-adenosyl-L-methionine</keyword>
<dbReference type="Pfam" id="PF13847">
    <property type="entry name" value="Methyltransf_31"/>
    <property type="match status" value="1"/>
</dbReference>
<reference evidence="11" key="1">
    <citation type="submission" date="2016-10" db="EMBL/GenBank/DDBJ databases">
        <authorList>
            <person name="Varghese N."/>
            <person name="Submissions S."/>
        </authorList>
    </citation>
    <scope>NUCLEOTIDE SEQUENCE [LARGE SCALE GENOMIC DNA]</scope>
    <source>
        <strain evidence="11">DSM 217</strain>
    </source>
</reference>
<comment type="catalytic activity">
    <reaction evidence="7">
        <text>arsenic triglutathione + 2 [thioredoxin]-dithiol + 2 S-adenosyl-L-methionine + H2O = dimethylarsinous acid + 2 [thioredoxin]-disulfide + 3 glutathione + 2 S-adenosyl-L-homocysteine + 2 H(+)</text>
        <dbReference type="Rhea" id="RHEA:69464"/>
        <dbReference type="Rhea" id="RHEA-COMP:10698"/>
        <dbReference type="Rhea" id="RHEA-COMP:10700"/>
        <dbReference type="ChEBI" id="CHEBI:15377"/>
        <dbReference type="ChEBI" id="CHEBI:15378"/>
        <dbReference type="ChEBI" id="CHEBI:23808"/>
        <dbReference type="ChEBI" id="CHEBI:29950"/>
        <dbReference type="ChEBI" id="CHEBI:50058"/>
        <dbReference type="ChEBI" id="CHEBI:57856"/>
        <dbReference type="ChEBI" id="CHEBI:57925"/>
        <dbReference type="ChEBI" id="CHEBI:59789"/>
        <dbReference type="ChEBI" id="CHEBI:183640"/>
        <dbReference type="EC" id="2.1.1.137"/>
    </reaction>
</comment>
<dbReference type="EMBL" id="FNNZ01000003">
    <property type="protein sequence ID" value="SDW32333.1"/>
    <property type="molecule type" value="Genomic_DNA"/>
</dbReference>
<evidence type="ECO:0000313" key="11">
    <source>
        <dbReference type="Proteomes" id="UP000198816"/>
    </source>
</evidence>
<comment type="similarity">
    <text evidence="3">Belongs to the methyltransferase superfamily. Arsenite methyltransferase family.</text>
</comment>
<dbReference type="InterPro" id="IPR026669">
    <property type="entry name" value="Arsenite_MeTrfase-like"/>
</dbReference>
<dbReference type="PANTHER" id="PTHR43675">
    <property type="entry name" value="ARSENITE METHYLTRANSFERASE"/>
    <property type="match status" value="1"/>
</dbReference>
<dbReference type="SUPFAM" id="SSF53335">
    <property type="entry name" value="S-adenosyl-L-methionine-dependent methyltransferases"/>
    <property type="match status" value="1"/>
</dbReference>
<dbReference type="Gene3D" id="3.40.50.150">
    <property type="entry name" value="Vaccinia Virus protein VP39"/>
    <property type="match status" value="1"/>
</dbReference>
<dbReference type="OrthoDB" id="9772751at2"/>